<accession>A0A380GW98</accession>
<gene>
    <name evidence="3" type="primary">mbtB_5</name>
    <name evidence="3" type="ORF">NCTC11807_00098</name>
</gene>
<dbReference type="GO" id="GO:0044550">
    <property type="term" value="P:secondary metabolite biosynthetic process"/>
    <property type="evidence" value="ECO:0007669"/>
    <property type="project" value="TreeGrafter"/>
</dbReference>
<dbReference type="PANTHER" id="PTHR45527">
    <property type="entry name" value="NONRIBOSOMAL PEPTIDE SYNTHETASE"/>
    <property type="match status" value="1"/>
</dbReference>
<dbReference type="EMBL" id="UHDZ01000001">
    <property type="protein sequence ID" value="SUM67029.1"/>
    <property type="molecule type" value="Genomic_DNA"/>
</dbReference>
<dbReference type="Gene3D" id="3.30.559.30">
    <property type="entry name" value="Nonribosomal peptide synthetase, condensation domain"/>
    <property type="match status" value="1"/>
</dbReference>
<name>A0A380GW98_9STAP</name>
<dbReference type="Pfam" id="PF00668">
    <property type="entry name" value="Condensation"/>
    <property type="match status" value="1"/>
</dbReference>
<evidence type="ECO:0000313" key="4">
    <source>
        <dbReference type="Proteomes" id="UP000255425"/>
    </source>
</evidence>
<dbReference type="EC" id="6.3.2.-" evidence="3"/>
<evidence type="ECO:0000256" key="1">
    <source>
        <dbReference type="ARBA" id="ARBA00022598"/>
    </source>
</evidence>
<keyword evidence="1 3" id="KW-0436">Ligase</keyword>
<proteinExistence type="predicted"/>
<reference evidence="3 4" key="1">
    <citation type="submission" date="2018-06" db="EMBL/GenBank/DDBJ databases">
        <authorList>
            <consortium name="Pathogen Informatics"/>
            <person name="Doyle S."/>
        </authorList>
    </citation>
    <scope>NUCLEOTIDE SEQUENCE [LARGE SCALE GENOMIC DNA]</scope>
    <source>
        <strain evidence="3 4">NCTC11807</strain>
    </source>
</reference>
<dbReference type="GO" id="GO:0043041">
    <property type="term" value="P:amino acid activation for nonribosomal peptide biosynthetic process"/>
    <property type="evidence" value="ECO:0007669"/>
    <property type="project" value="TreeGrafter"/>
</dbReference>
<dbReference type="AlphaFoldDB" id="A0A380GW98"/>
<dbReference type="GO" id="GO:0031177">
    <property type="term" value="F:phosphopantetheine binding"/>
    <property type="evidence" value="ECO:0007669"/>
    <property type="project" value="TreeGrafter"/>
</dbReference>
<protein>
    <submittedName>
        <fullName evidence="3">Iron aquisition yersiniabactin synthesis enzyme (Irp2)</fullName>
        <ecNumber evidence="3">6.3.2.-</ecNumber>
    </submittedName>
</protein>
<dbReference type="PANTHER" id="PTHR45527:SF10">
    <property type="entry name" value="PYOCHELIN SYNTHASE PCHF"/>
    <property type="match status" value="1"/>
</dbReference>
<sequence>MKEFEIEYFNDDSNVELQQSQSLKEIYKNNELKKARSKYLYDQSYWMNKMESLGNYPQLPIKMKEVKNEFSRKTFSLQKATWDSIKEVSHIHGLTYNTIALTAFACVINKWAQQRKFVVNLTTMNRKAKNENIDYVIGDFTSTNLLSVNIDEDASFLNNAKTLQDDLFRDLQHSDFLGVQVIRELRKSNPNCIFPIVFTSSLGMTGMNYDYMKLGHTGISQSPQVFMDCQIMELNGELHVNIDTRIGVFNEAFIDAFTNDYQQCLLDIAENNKFMQTLKPWYFVERSSQQFNEIIQNSNNNSDELHLKKVKIDYNILPETLVQNIVEQCKKMMQVDILNDDDNFYRHGADSLILARLSTTIINICKEHQLTHLNFDNLLRVLLAEPTISRILEELNNTLLSEHAHDLEKDRSVGELTLFKEEGQVLKVFFHAGLGTMNCLRYVLEELKHTDHDAIAGVTILNQQQYCRIERSQLVKIISESYAELIVDSGYEDVHLVGYCSLVDLLR</sequence>
<dbReference type="GO" id="GO:0005737">
    <property type="term" value="C:cytoplasm"/>
    <property type="evidence" value="ECO:0007669"/>
    <property type="project" value="TreeGrafter"/>
</dbReference>
<keyword evidence="4" id="KW-1185">Reference proteome</keyword>
<dbReference type="InterPro" id="IPR001242">
    <property type="entry name" value="Condensation_dom"/>
</dbReference>
<feature type="domain" description="Condensation" evidence="2">
    <location>
        <begin position="8"/>
        <end position="271"/>
    </location>
</feature>
<evidence type="ECO:0000313" key="3">
    <source>
        <dbReference type="EMBL" id="SUM67029.1"/>
    </source>
</evidence>
<dbReference type="GO" id="GO:0016874">
    <property type="term" value="F:ligase activity"/>
    <property type="evidence" value="ECO:0007669"/>
    <property type="project" value="UniProtKB-KW"/>
</dbReference>
<evidence type="ECO:0000259" key="2">
    <source>
        <dbReference type="Pfam" id="PF00668"/>
    </source>
</evidence>
<dbReference type="SUPFAM" id="SSF52777">
    <property type="entry name" value="CoA-dependent acyltransferases"/>
    <property type="match status" value="1"/>
</dbReference>
<dbReference type="Proteomes" id="UP000255425">
    <property type="component" value="Unassembled WGS sequence"/>
</dbReference>
<organism evidence="3 4">
    <name type="scientific">Staphylococcus saccharolyticus</name>
    <dbReference type="NCBI Taxonomy" id="33028"/>
    <lineage>
        <taxon>Bacteria</taxon>
        <taxon>Bacillati</taxon>
        <taxon>Bacillota</taxon>
        <taxon>Bacilli</taxon>
        <taxon>Bacillales</taxon>
        <taxon>Staphylococcaceae</taxon>
        <taxon>Staphylococcus</taxon>
    </lineage>
</organism>